<dbReference type="PANTHER" id="PTHR16266:SF17">
    <property type="entry name" value="BRWD3"/>
    <property type="match status" value="1"/>
</dbReference>
<feature type="domain" description="Bromo" evidence="4">
    <location>
        <begin position="1114"/>
        <end position="1184"/>
    </location>
</feature>
<feature type="compositionally biased region" description="Basic residues" evidence="3">
    <location>
        <begin position="1760"/>
        <end position="1769"/>
    </location>
</feature>
<feature type="domain" description="Bromo" evidence="4">
    <location>
        <begin position="1279"/>
        <end position="1349"/>
    </location>
</feature>
<evidence type="ECO:0000256" key="2">
    <source>
        <dbReference type="PROSITE-ProRule" id="PRU00035"/>
    </source>
</evidence>
<accession>A0AA88L2G1</accession>
<dbReference type="PROSITE" id="PS00633">
    <property type="entry name" value="BROMODOMAIN_1"/>
    <property type="match status" value="1"/>
</dbReference>
<feature type="region of interest" description="Disordered" evidence="3">
    <location>
        <begin position="596"/>
        <end position="797"/>
    </location>
</feature>
<feature type="compositionally biased region" description="Basic and acidic residues" evidence="3">
    <location>
        <begin position="1729"/>
        <end position="1741"/>
    </location>
</feature>
<dbReference type="SUPFAM" id="SSF50630">
    <property type="entry name" value="Acid proteases"/>
    <property type="match status" value="1"/>
</dbReference>
<sequence length="1818" mass="207783">MVNSEQSVQYRIFGTVNEFDGNSDFADYVDQLEQYFIANDITREEKKRVILLTTVKEHLCPKKLVIVERYKLHQRSQRQGESVNTYLVELKHLAETCYFGEFLSQALRDRFVCGLVSSGMQKRLLTENDLTLSRAIEITSSMEAAEFEAINIKDGLASKIHKFAKANVMPENAVCYRCEKGPHKPTETDKSEEEKTYSASAPDLKQPTDKDNWTILSISGESPEIIVALTIGQSKLDFEIDTGAAVSLISEQTYRNCLSSVKLKKCNRKLIAYGGHDIPILGEINVKVTYKSQSKTLPLIVAAGNGPLLFERNWLQEIKLDWNMIKAVKKTPDIKPQIMNEFSELFSKNLGTMKGVKAHLNLKPDAKRKFFKAGVVPLAIREKVESELNRLVKIGVLEKVNYSDWASPIVPIPKQLFFHTDYRPLIRDANHHVLDEQTQLAPHLMPPPFIVDSEGNPYPPDIQRLVPGRENCNDSQLIPQIVNINGEDEIIEVSVINDETNRAEPGVLIEQMINRLANEADRRISESRADSDQLDGTQSREVATSSFQPVVRPWTKRNIVKPLDKYTLERSVEIRTAHGEEELMLYNQEPRIHPVAHNTHVTRTEANIRRRRMRIRTSEPEESPVRQRPRSTPGSSSRRNRSERVNVVNDEQQDLERRRRTVTRQIMQDDEDSRDTITRQSNRLANQRRRQAIQSVSSEEETSPDVETPMVNGQSVSDGSRASSESDSAESDPEPNSNESSDYSDWLGEAGNSLQPPKRATIVRKKRKRRVRRITSEEEDENPGVTNEGRHVRRRKRRNIVANINTDDTLVSQSGSAPEEETVVEPSAVTEVEGERRLRRRGPQREIRSQRQAARNAALAVAEVSTEQGEPSTSIAVDEAYLPSDWLSEARPQRSPYHPQIGDIVMYFRQGHEIYAKFVWEKKLYDLAPRSLPWFNTAIREQELVRVLGIKYEIRPPRLCSLKLGIIDVGTDTLTGESFLVKYHDMKHVIDFLVLKQVYDAAVRRDWRPGDHYRCAIEGRWYEGTVIGHQPFEDIYPDSLFLCYKVRWNDGTEDTISPWDIEPVDPRRRSENMSDGMLLLPHEEDVYQSTLDEWSNLNRDSECNRIANLIGQMMTLSAAEPFSAPVDLTAYPDYAEVVPYPVDISLIKRRVENRFYRRKASLQFDVRFIAANAAKYNEPKSRIVKTANIITDLLLEIIRNVNCPDPTIVYHQLVNDCKNITVKITPIQSGPNEGYSRELGEGPSHQLAPPKLKKMVDSKSETNTYNWKAKIQQLLYRLWNHADSDPFKYPVNAQQYPDYHQIIKEPMDLSQVKSKVDNDAYRSPADFNKDIRQVFQNSRLYNQNKKSRIYSMTIRLSAMFENHMKEILQDWRASLLNEERTRSKIRRSGSKSVTPHKTRSTRASREDSEPPTLEPENPAVRREWRRLQTTMTDRPGREREEEGATGFSHTAAGTVESISSPFTFRGRRNANAGDANSRSGYTLRANREQRWRHLLDDGESSTSRSNTPAPTSSMRSTSSNIYNGEPGPSRINNSNCPPSSGKKRLRLEASPEFVETRNKRTRKFPDNMLSADASESELPLSKRSKRSRKDISMPFPSDESEEDSKKSLRTNTRGKKTYVMSDSDDDTNSEIPDMSVNRNGGRPLRSTRSRPASPLNSDDENSCRLRNRNGLLKARKNDVESEESDSCLAPRRVLKYEQDSDFEAHLNSKAKARKSKELNGSMRMKSSRRKEEVPKKEKVEFFGESGLSGNESEESVPVRRSGRRMRRNSRLCNYDSDEYNSRRRSTGLQGSPEEFSAVTVSSRGRVRKATARILGLSD</sequence>
<feature type="compositionally biased region" description="Basic and acidic residues" evidence="3">
    <location>
        <begin position="1485"/>
        <end position="1496"/>
    </location>
</feature>
<proteinExistence type="predicted"/>
<feature type="compositionally biased region" description="Polar residues" evidence="3">
    <location>
        <begin position="1500"/>
        <end position="1522"/>
    </location>
</feature>
<dbReference type="Gene3D" id="2.30.30.1040">
    <property type="match status" value="1"/>
</dbReference>
<dbReference type="InterPro" id="IPR001487">
    <property type="entry name" value="Bromodomain"/>
</dbReference>
<gene>
    <name evidence="5" type="ORF">QYM36_006855</name>
</gene>
<dbReference type="InterPro" id="IPR018359">
    <property type="entry name" value="Bromodomain_CS"/>
</dbReference>
<dbReference type="GO" id="GO:0071897">
    <property type="term" value="P:DNA biosynthetic process"/>
    <property type="evidence" value="ECO:0007669"/>
    <property type="project" value="UniProtKB-ARBA"/>
</dbReference>
<feature type="compositionally biased region" description="Basic residues" evidence="3">
    <location>
        <begin position="761"/>
        <end position="773"/>
    </location>
</feature>
<feature type="region of interest" description="Disordered" evidence="3">
    <location>
        <begin position="524"/>
        <end position="544"/>
    </location>
</feature>
<dbReference type="PROSITE" id="PS50014">
    <property type="entry name" value="BROMODOMAIN_2"/>
    <property type="match status" value="2"/>
</dbReference>
<feature type="compositionally biased region" description="Basic and acidic residues" evidence="3">
    <location>
        <begin position="616"/>
        <end position="625"/>
    </location>
</feature>
<dbReference type="CDD" id="cd05529">
    <property type="entry name" value="Bromo_WDR9_I_like"/>
    <property type="match status" value="1"/>
</dbReference>
<evidence type="ECO:0000313" key="6">
    <source>
        <dbReference type="Proteomes" id="UP001187531"/>
    </source>
</evidence>
<dbReference type="GO" id="GO:0008360">
    <property type="term" value="P:regulation of cell shape"/>
    <property type="evidence" value="ECO:0007669"/>
    <property type="project" value="TreeGrafter"/>
</dbReference>
<dbReference type="InterPro" id="IPR021109">
    <property type="entry name" value="Peptidase_aspartic_dom_sf"/>
</dbReference>
<evidence type="ECO:0000256" key="3">
    <source>
        <dbReference type="SAM" id="MobiDB-lite"/>
    </source>
</evidence>
<dbReference type="FunFam" id="1.20.920.10:FF:000066">
    <property type="entry name" value="Transcription initiation factor TFIID subunit 1"/>
    <property type="match status" value="2"/>
</dbReference>
<keyword evidence="6" id="KW-1185">Reference proteome</keyword>
<organism evidence="5 6">
    <name type="scientific">Artemia franciscana</name>
    <name type="common">Brine shrimp</name>
    <name type="synonym">Artemia sanfranciscana</name>
    <dbReference type="NCBI Taxonomy" id="6661"/>
    <lineage>
        <taxon>Eukaryota</taxon>
        <taxon>Metazoa</taxon>
        <taxon>Ecdysozoa</taxon>
        <taxon>Arthropoda</taxon>
        <taxon>Crustacea</taxon>
        <taxon>Branchiopoda</taxon>
        <taxon>Anostraca</taxon>
        <taxon>Artemiidae</taxon>
        <taxon>Artemia</taxon>
    </lineage>
</organism>
<dbReference type="EMBL" id="JAVRJZ010000011">
    <property type="protein sequence ID" value="KAK2716503.1"/>
    <property type="molecule type" value="Genomic_DNA"/>
</dbReference>
<dbReference type="InterPro" id="IPR057451">
    <property type="entry name" value="BRWD/PHIP_AD"/>
</dbReference>
<dbReference type="SUPFAM" id="SSF47370">
    <property type="entry name" value="Bromodomain"/>
    <property type="match status" value="2"/>
</dbReference>
<feature type="region of interest" description="Disordered" evidence="3">
    <location>
        <begin position="1705"/>
        <end position="1796"/>
    </location>
</feature>
<dbReference type="InterPro" id="IPR036427">
    <property type="entry name" value="Bromodomain-like_sf"/>
</dbReference>
<dbReference type="GO" id="GO:0007010">
    <property type="term" value="P:cytoskeleton organization"/>
    <property type="evidence" value="ECO:0007669"/>
    <property type="project" value="TreeGrafter"/>
</dbReference>
<feature type="compositionally biased region" description="Polar residues" evidence="3">
    <location>
        <begin position="534"/>
        <end position="544"/>
    </location>
</feature>
<keyword evidence="1 2" id="KW-0103">Bromodomain</keyword>
<protein>
    <recommendedName>
        <fullName evidence="4">Bromo domain-containing protein</fullName>
    </recommendedName>
</protein>
<dbReference type="Gene3D" id="1.20.920.10">
    <property type="entry name" value="Bromodomain-like"/>
    <property type="match status" value="2"/>
</dbReference>
<evidence type="ECO:0000256" key="1">
    <source>
        <dbReference type="ARBA" id="ARBA00023117"/>
    </source>
</evidence>
<feature type="region of interest" description="Disordered" evidence="3">
    <location>
        <begin position="1379"/>
        <end position="1664"/>
    </location>
</feature>
<feature type="compositionally biased region" description="Basic and acidic residues" evidence="3">
    <location>
        <begin position="1546"/>
        <end position="1558"/>
    </location>
</feature>
<feature type="compositionally biased region" description="Low complexity" evidence="3">
    <location>
        <begin position="715"/>
        <end position="726"/>
    </location>
</feature>
<dbReference type="Pfam" id="PF00439">
    <property type="entry name" value="Bromodomain"/>
    <property type="match status" value="2"/>
</dbReference>
<evidence type="ECO:0000313" key="5">
    <source>
        <dbReference type="EMBL" id="KAK2716503.1"/>
    </source>
</evidence>
<dbReference type="InterPro" id="IPR052060">
    <property type="entry name" value="Bromo_WD_repeat"/>
</dbReference>
<dbReference type="PRINTS" id="PR00503">
    <property type="entry name" value="BROMODOMAIN"/>
</dbReference>
<feature type="region of interest" description="Disordered" evidence="3">
    <location>
        <begin position="181"/>
        <end position="208"/>
    </location>
</feature>
<dbReference type="SUPFAM" id="SSF56672">
    <property type="entry name" value="DNA/RNA polymerases"/>
    <property type="match status" value="1"/>
</dbReference>
<dbReference type="Gene3D" id="2.40.70.10">
    <property type="entry name" value="Acid Proteases"/>
    <property type="match status" value="1"/>
</dbReference>
<name>A0AA88L2G1_ARTSF</name>
<reference evidence="5" key="1">
    <citation type="submission" date="2023-07" db="EMBL/GenBank/DDBJ databases">
        <title>Chromosome-level genome assembly of Artemia franciscana.</title>
        <authorList>
            <person name="Jo E."/>
        </authorList>
    </citation>
    <scope>NUCLEOTIDE SEQUENCE</scope>
    <source>
        <tissue evidence="5">Whole body</tissue>
    </source>
</reference>
<feature type="compositionally biased region" description="Basic residues" evidence="3">
    <location>
        <begin position="1383"/>
        <end position="1402"/>
    </location>
</feature>
<comment type="caution">
    <text evidence="5">The sequence shown here is derived from an EMBL/GenBank/DDBJ whole genome shotgun (WGS) entry which is preliminary data.</text>
</comment>
<dbReference type="Pfam" id="PF25313">
    <property type="entry name" value="BRWD_AD"/>
    <property type="match status" value="1"/>
</dbReference>
<dbReference type="GO" id="GO:0006357">
    <property type="term" value="P:regulation of transcription by RNA polymerase II"/>
    <property type="evidence" value="ECO:0007669"/>
    <property type="project" value="TreeGrafter"/>
</dbReference>
<dbReference type="Proteomes" id="UP001187531">
    <property type="component" value="Unassembled WGS sequence"/>
</dbReference>
<feature type="compositionally biased region" description="Basic and acidic residues" evidence="3">
    <location>
        <begin position="181"/>
        <end position="196"/>
    </location>
</feature>
<dbReference type="InterPro" id="IPR043502">
    <property type="entry name" value="DNA/RNA_pol_sf"/>
</dbReference>
<dbReference type="SMART" id="SM00297">
    <property type="entry name" value="BROMO"/>
    <property type="match status" value="2"/>
</dbReference>
<dbReference type="Gene3D" id="3.10.10.10">
    <property type="entry name" value="HIV Type 1 Reverse Transcriptase, subunit A, domain 1"/>
    <property type="match status" value="1"/>
</dbReference>
<dbReference type="PANTHER" id="PTHR16266">
    <property type="entry name" value="WD REPEAT DOMAIN 9"/>
    <property type="match status" value="1"/>
</dbReference>
<evidence type="ECO:0000259" key="4">
    <source>
        <dbReference type="PROSITE" id="PS50014"/>
    </source>
</evidence>
<dbReference type="GO" id="GO:0005634">
    <property type="term" value="C:nucleus"/>
    <property type="evidence" value="ECO:0007669"/>
    <property type="project" value="TreeGrafter"/>
</dbReference>